<dbReference type="PROSITE" id="PS51257">
    <property type="entry name" value="PROKAR_LIPOPROTEIN"/>
    <property type="match status" value="1"/>
</dbReference>
<dbReference type="RefSeq" id="WP_371940016.1">
    <property type="nucleotide sequence ID" value="NZ_JAXCEH010000003.1"/>
</dbReference>
<dbReference type="Proteomes" id="UP001569904">
    <property type="component" value="Unassembled WGS sequence"/>
</dbReference>
<dbReference type="InterPro" id="IPR051010">
    <property type="entry name" value="BCAA_transport"/>
</dbReference>
<evidence type="ECO:0000259" key="5">
    <source>
        <dbReference type="Pfam" id="PF13458"/>
    </source>
</evidence>
<evidence type="ECO:0000313" key="6">
    <source>
        <dbReference type="EMBL" id="MFA1553625.1"/>
    </source>
</evidence>
<dbReference type="SUPFAM" id="SSF53822">
    <property type="entry name" value="Periplasmic binding protein-like I"/>
    <property type="match status" value="1"/>
</dbReference>
<feature type="chain" id="PRO_5045729423" evidence="4">
    <location>
        <begin position="18"/>
        <end position="458"/>
    </location>
</feature>
<keyword evidence="2 4" id="KW-0732">Signal</keyword>
<comment type="caution">
    <text evidence="6">The sequence shown here is derived from an EMBL/GenBank/DDBJ whole genome shotgun (WGS) entry which is preliminary data.</text>
</comment>
<dbReference type="PANTHER" id="PTHR30483:SF6">
    <property type="entry name" value="PERIPLASMIC BINDING PROTEIN OF ABC TRANSPORTER FOR NATURAL AMINO ACIDS"/>
    <property type="match status" value="1"/>
</dbReference>
<dbReference type="Gene3D" id="3.40.50.2300">
    <property type="match status" value="3"/>
</dbReference>
<sequence>MKAQATIAALAAVALIAAGCGRSGSGGEETPPASTRAGQPVTGDFGDLKGVCGPGKASGSPARGVTADQIKVGVFSDVGYTKNPEYLDLAKVFASWCNAAGGINGRKIVPTVRDAKFMEVRQRMLEACREDFALAGGSAGLDGMGVKERLSCLLPDFPAQTSQIQANGADLQVAQTGGSSHNRYSGYYHWLLKEGYPGSAGAVGLMGGDSPVTKVLGGQAKEGLQAAGAKIVYDGLFPPQGTTDWTPYAQAVKSKGVKGLVFYGSFADLAKLEQVLTGMSYKLDWIDANNNSYGPAFLKLAANSLGAQNNLADLSGVYPLENAASNPASKQLTELYARYAPKAQVTLPAVRGFGAWLLFAKAAASCGDALTRKCVYEAARKESAWTAGGLLTPVDLTSADKPLQCFNVERATPQGWRPADFKPDKGAYRCDVPPYKYKGQYGRPLKLADVGKSMSDVK</sequence>
<feature type="region of interest" description="Disordered" evidence="3">
    <location>
        <begin position="24"/>
        <end position="44"/>
    </location>
</feature>
<feature type="signal peptide" evidence="4">
    <location>
        <begin position="1"/>
        <end position="17"/>
    </location>
</feature>
<protein>
    <submittedName>
        <fullName evidence="6">ABC transporter substrate-binding protein</fullName>
    </submittedName>
</protein>
<accession>A0ABV4QSQ7</accession>
<dbReference type="PANTHER" id="PTHR30483">
    <property type="entry name" value="LEUCINE-SPECIFIC-BINDING PROTEIN"/>
    <property type="match status" value="1"/>
</dbReference>
<dbReference type="Pfam" id="PF13458">
    <property type="entry name" value="Peripla_BP_6"/>
    <property type="match status" value="1"/>
</dbReference>
<feature type="domain" description="Leucine-binding protein" evidence="5">
    <location>
        <begin position="84"/>
        <end position="401"/>
    </location>
</feature>
<evidence type="ECO:0000256" key="2">
    <source>
        <dbReference type="ARBA" id="ARBA00022729"/>
    </source>
</evidence>
<dbReference type="InterPro" id="IPR028081">
    <property type="entry name" value="Leu-bd"/>
</dbReference>
<dbReference type="EMBL" id="JAXCEH010000003">
    <property type="protein sequence ID" value="MFA1553625.1"/>
    <property type="molecule type" value="Genomic_DNA"/>
</dbReference>
<keyword evidence="7" id="KW-1185">Reference proteome</keyword>
<organism evidence="6 7">
    <name type="scientific">Actinomadura chokoriensis</name>
    <dbReference type="NCBI Taxonomy" id="454156"/>
    <lineage>
        <taxon>Bacteria</taxon>
        <taxon>Bacillati</taxon>
        <taxon>Actinomycetota</taxon>
        <taxon>Actinomycetes</taxon>
        <taxon>Streptosporangiales</taxon>
        <taxon>Thermomonosporaceae</taxon>
        <taxon>Actinomadura</taxon>
    </lineage>
</organism>
<proteinExistence type="inferred from homology"/>
<name>A0ABV4QSQ7_9ACTN</name>
<evidence type="ECO:0000313" key="7">
    <source>
        <dbReference type="Proteomes" id="UP001569904"/>
    </source>
</evidence>
<reference evidence="6 7" key="1">
    <citation type="submission" date="2023-11" db="EMBL/GenBank/DDBJ databases">
        <title>Actinomadura monticuli sp. nov., isolated from volcanic ash.</title>
        <authorList>
            <person name="Lee S.D."/>
            <person name="Yang H."/>
            <person name="Kim I.S."/>
        </authorList>
    </citation>
    <scope>NUCLEOTIDE SEQUENCE [LARGE SCALE GENOMIC DNA]</scope>
    <source>
        <strain evidence="6 7">DSM 45346</strain>
    </source>
</reference>
<gene>
    <name evidence="6" type="ORF">SM436_07985</name>
</gene>
<evidence type="ECO:0000256" key="4">
    <source>
        <dbReference type="SAM" id="SignalP"/>
    </source>
</evidence>
<evidence type="ECO:0000256" key="3">
    <source>
        <dbReference type="SAM" id="MobiDB-lite"/>
    </source>
</evidence>
<comment type="similarity">
    <text evidence="1">Belongs to the leucine-binding protein family.</text>
</comment>
<evidence type="ECO:0000256" key="1">
    <source>
        <dbReference type="ARBA" id="ARBA00010062"/>
    </source>
</evidence>
<dbReference type="InterPro" id="IPR028082">
    <property type="entry name" value="Peripla_BP_I"/>
</dbReference>